<dbReference type="AlphaFoldDB" id="A0A6L2JSZ0"/>
<gene>
    <name evidence="3" type="ORF">Tci_012071</name>
</gene>
<name>A0A6L2JSZ0_TANCI</name>
<feature type="transmembrane region" description="Helical" evidence="2">
    <location>
        <begin position="323"/>
        <end position="342"/>
    </location>
</feature>
<feature type="transmembrane region" description="Helical" evidence="2">
    <location>
        <begin position="210"/>
        <end position="235"/>
    </location>
</feature>
<feature type="compositionally biased region" description="Polar residues" evidence="1">
    <location>
        <begin position="20"/>
        <end position="44"/>
    </location>
</feature>
<keyword evidence="2" id="KW-0472">Membrane</keyword>
<keyword evidence="2" id="KW-0812">Transmembrane</keyword>
<evidence type="ECO:0000256" key="2">
    <source>
        <dbReference type="SAM" id="Phobius"/>
    </source>
</evidence>
<feature type="region of interest" description="Disordered" evidence="1">
    <location>
        <begin position="1"/>
        <end position="62"/>
    </location>
</feature>
<comment type="caution">
    <text evidence="3">The sequence shown here is derived from an EMBL/GenBank/DDBJ whole genome shotgun (WGS) entry which is preliminary data.</text>
</comment>
<sequence length="385" mass="43538">MVVNRKRNKKEVQRPKASNVGFNGNTGTRGETSSKAGPFNNTNDDAPLITKGTNTRQQDSGKKKISNIAFPDSFAALGVDDDDEEESNLVGHAGLMRNRPWVFLGNFNITLKLEDHLAGGYEPNAAMREFKEYVQTMEFLDHYNQFLRAEGGTIPLGDHDLFIRVLDDAKDNFIVRDASNDEVKSVIFSMGDDRAPGLNGKRGLRQGGPLSPYLFTLVMEILTLILQHSSIVVIMDALEEFKHVLDLVPSIPKSTTFFCNVLNAIEASILNSMPSAEGVLPVRRDGGMTRWWWLRRWRWWCDCRDGGESGMEMRWLSWGNDWWLSWWWMVAVTMVVTGGYHGGGDEVMVNLKTQDRLRQWDIGLSIDLNLLRCPLCDLVPDSQDH</sequence>
<proteinExistence type="predicted"/>
<accession>A0A6L2JSZ0</accession>
<keyword evidence="2" id="KW-1133">Transmembrane helix</keyword>
<evidence type="ECO:0000313" key="3">
    <source>
        <dbReference type="EMBL" id="GEU40093.1"/>
    </source>
</evidence>
<evidence type="ECO:0008006" key="4">
    <source>
        <dbReference type="Google" id="ProtNLM"/>
    </source>
</evidence>
<evidence type="ECO:0000256" key="1">
    <source>
        <dbReference type="SAM" id="MobiDB-lite"/>
    </source>
</evidence>
<protein>
    <recommendedName>
        <fullName evidence="4">Reverse transcriptase domain-containing protein</fullName>
    </recommendedName>
</protein>
<reference evidence="3" key="1">
    <citation type="journal article" date="2019" name="Sci. Rep.">
        <title>Draft genome of Tanacetum cinerariifolium, the natural source of mosquito coil.</title>
        <authorList>
            <person name="Yamashiro T."/>
            <person name="Shiraishi A."/>
            <person name="Satake H."/>
            <person name="Nakayama K."/>
        </authorList>
    </citation>
    <scope>NUCLEOTIDE SEQUENCE</scope>
</reference>
<dbReference type="EMBL" id="BKCJ010001259">
    <property type="protein sequence ID" value="GEU40093.1"/>
    <property type="molecule type" value="Genomic_DNA"/>
</dbReference>
<organism evidence="3">
    <name type="scientific">Tanacetum cinerariifolium</name>
    <name type="common">Dalmatian daisy</name>
    <name type="synonym">Chrysanthemum cinerariifolium</name>
    <dbReference type="NCBI Taxonomy" id="118510"/>
    <lineage>
        <taxon>Eukaryota</taxon>
        <taxon>Viridiplantae</taxon>
        <taxon>Streptophyta</taxon>
        <taxon>Embryophyta</taxon>
        <taxon>Tracheophyta</taxon>
        <taxon>Spermatophyta</taxon>
        <taxon>Magnoliopsida</taxon>
        <taxon>eudicotyledons</taxon>
        <taxon>Gunneridae</taxon>
        <taxon>Pentapetalae</taxon>
        <taxon>asterids</taxon>
        <taxon>campanulids</taxon>
        <taxon>Asterales</taxon>
        <taxon>Asteraceae</taxon>
        <taxon>Asteroideae</taxon>
        <taxon>Anthemideae</taxon>
        <taxon>Anthemidinae</taxon>
        <taxon>Tanacetum</taxon>
    </lineage>
</organism>